<dbReference type="GO" id="GO:0005886">
    <property type="term" value="C:plasma membrane"/>
    <property type="evidence" value="ECO:0007669"/>
    <property type="project" value="TreeGrafter"/>
</dbReference>
<dbReference type="CDD" id="cd00052">
    <property type="entry name" value="EH"/>
    <property type="match status" value="2"/>
</dbReference>
<dbReference type="GO" id="GO:0016197">
    <property type="term" value="P:endosomal transport"/>
    <property type="evidence" value="ECO:0007669"/>
    <property type="project" value="TreeGrafter"/>
</dbReference>
<feature type="domain" description="EF-hand" evidence="5">
    <location>
        <begin position="34"/>
        <end position="69"/>
    </location>
</feature>
<organism evidence="6 7">
    <name type="scientific">Sander lucioperca</name>
    <name type="common">Pike-perch</name>
    <name type="synonym">Perca lucioperca</name>
    <dbReference type="NCBI Taxonomy" id="283035"/>
    <lineage>
        <taxon>Eukaryota</taxon>
        <taxon>Metazoa</taxon>
        <taxon>Chordata</taxon>
        <taxon>Craniata</taxon>
        <taxon>Vertebrata</taxon>
        <taxon>Euteleostomi</taxon>
        <taxon>Actinopterygii</taxon>
        <taxon>Neopterygii</taxon>
        <taxon>Teleostei</taxon>
        <taxon>Neoteleostei</taxon>
        <taxon>Acanthomorphata</taxon>
        <taxon>Eupercaria</taxon>
        <taxon>Perciformes</taxon>
        <taxon>Percoidei</taxon>
        <taxon>Percidae</taxon>
        <taxon>Luciopercinae</taxon>
        <taxon>Sander</taxon>
    </lineage>
</organism>
<dbReference type="SMART" id="SM00027">
    <property type="entry name" value="EH"/>
    <property type="match status" value="2"/>
</dbReference>
<proteinExistence type="predicted"/>
<dbReference type="InterPro" id="IPR002048">
    <property type="entry name" value="EF_hand_dom"/>
</dbReference>
<dbReference type="PANTHER" id="PTHR11216:SF69">
    <property type="entry name" value="EPIDERMAL GROWTH FACTOR RECEPTOR SUBSTRATE 15-LIKE 1"/>
    <property type="match status" value="1"/>
</dbReference>
<evidence type="ECO:0000313" key="6">
    <source>
        <dbReference type="Ensembl" id="ENSSLUP00000052755.1"/>
    </source>
</evidence>
<evidence type="ECO:0000256" key="2">
    <source>
        <dbReference type="ARBA" id="ARBA00022837"/>
    </source>
</evidence>
<dbReference type="SMART" id="SM00054">
    <property type="entry name" value="EFh"/>
    <property type="match status" value="3"/>
</dbReference>
<protein>
    <submittedName>
        <fullName evidence="6">Epidermal growth factor receptor pathway substrate 15 like 1</fullName>
    </submittedName>
</protein>
<reference evidence="6" key="2">
    <citation type="submission" date="2025-09" db="UniProtKB">
        <authorList>
            <consortium name="Ensembl"/>
        </authorList>
    </citation>
    <scope>IDENTIFICATION</scope>
</reference>
<dbReference type="Gene3D" id="1.10.238.10">
    <property type="entry name" value="EF-hand"/>
    <property type="match status" value="2"/>
</dbReference>
<dbReference type="GO" id="GO:0006897">
    <property type="term" value="P:endocytosis"/>
    <property type="evidence" value="ECO:0007669"/>
    <property type="project" value="TreeGrafter"/>
</dbReference>
<feature type="domain" description="EH" evidence="4">
    <location>
        <begin position="9"/>
        <end position="90"/>
    </location>
</feature>
<dbReference type="GO" id="GO:0005737">
    <property type="term" value="C:cytoplasm"/>
    <property type="evidence" value="ECO:0007669"/>
    <property type="project" value="TreeGrafter"/>
</dbReference>
<evidence type="ECO:0000256" key="1">
    <source>
        <dbReference type="ARBA" id="ARBA00022723"/>
    </source>
</evidence>
<feature type="region of interest" description="Disordered" evidence="3">
    <location>
        <begin position="295"/>
        <end position="332"/>
    </location>
</feature>
<sequence length="483" mass="53793">MKKGSLRAFLRVCLPVNGLLSGDKVRPVLINSKLPLDALGKIWDLSDVDKDGHLDKDEFTVALHLVYRAMEKEPVPTTLPTSLIPPSKRKKSAGTLPGAVAVLPTLSGLMAGPAPLKESLRSTPPLASATPFSTSTVNLSPKHSFKSSSPPMVNWVVPVADRELYDEIFKKTDSDNDGLVNGTEVIEIFMQSSLSQTMLAQIWGLADTKQTGKLTREQFSLAMYLIQQKVIKGADPPSTLTPDMIPPSERTADSSSSTGSAELMGIKELDDLSQEIAQLQREKFILEQEIREKEETIRQQNSEVQDMQNGLDRESCSLQDLESQKQDAKERLEEMDQQRSKLEGMLNDVKQKCQEESQRISSLQSQIRSQETDLQSQEEELSRTKTDLSRLQEEEALLEQSLLSGRVQLDSITKSLKTTQEEINQARSKLSLIQDSQKEMTKTIEQYNSALSDINEGNFSNLPDLSEGFAEKENGGFRMCMIE</sequence>
<feature type="compositionally biased region" description="Polar residues" evidence="3">
    <location>
        <begin position="298"/>
        <end position="308"/>
    </location>
</feature>
<feature type="region of interest" description="Disordered" evidence="3">
    <location>
        <begin position="235"/>
        <end position="259"/>
    </location>
</feature>
<feature type="domain" description="EH" evidence="4">
    <location>
        <begin position="161"/>
        <end position="251"/>
    </location>
</feature>
<dbReference type="GeneTree" id="ENSGT00940000155438"/>
<dbReference type="InterPro" id="IPR011992">
    <property type="entry name" value="EF-hand-dom_pair"/>
</dbReference>
<dbReference type="PROSITE" id="PS50031">
    <property type="entry name" value="EH"/>
    <property type="match status" value="2"/>
</dbReference>
<feature type="region of interest" description="Disordered" evidence="3">
    <location>
        <begin position="353"/>
        <end position="382"/>
    </location>
</feature>
<dbReference type="InterPro" id="IPR018247">
    <property type="entry name" value="EF_Hand_1_Ca_BS"/>
</dbReference>
<evidence type="ECO:0000259" key="5">
    <source>
        <dbReference type="PROSITE" id="PS50222"/>
    </source>
</evidence>
<evidence type="ECO:0000259" key="4">
    <source>
        <dbReference type="PROSITE" id="PS50031"/>
    </source>
</evidence>
<dbReference type="PROSITE" id="PS50222">
    <property type="entry name" value="EF_HAND_2"/>
    <property type="match status" value="2"/>
</dbReference>
<feature type="compositionally biased region" description="Low complexity" evidence="3">
    <location>
        <begin position="359"/>
        <end position="369"/>
    </location>
</feature>
<feature type="domain" description="EF-hand" evidence="5">
    <location>
        <begin position="160"/>
        <end position="195"/>
    </location>
</feature>
<dbReference type="PANTHER" id="PTHR11216">
    <property type="entry name" value="EH DOMAIN"/>
    <property type="match status" value="1"/>
</dbReference>
<dbReference type="Proteomes" id="UP000694568">
    <property type="component" value="Unplaced"/>
</dbReference>
<gene>
    <name evidence="6" type="primary">EPS15L1</name>
</gene>
<evidence type="ECO:0000313" key="7">
    <source>
        <dbReference type="Proteomes" id="UP000694568"/>
    </source>
</evidence>
<name>A0A8D0AEG8_SANLU</name>
<dbReference type="SUPFAM" id="SSF90257">
    <property type="entry name" value="Myosin rod fragments"/>
    <property type="match status" value="1"/>
</dbReference>
<reference evidence="6" key="1">
    <citation type="submission" date="2025-08" db="UniProtKB">
        <authorList>
            <consortium name="Ensembl"/>
        </authorList>
    </citation>
    <scope>IDENTIFICATION</scope>
</reference>
<dbReference type="GO" id="GO:0005509">
    <property type="term" value="F:calcium ion binding"/>
    <property type="evidence" value="ECO:0007669"/>
    <property type="project" value="InterPro"/>
</dbReference>
<dbReference type="PROSITE" id="PS00018">
    <property type="entry name" value="EF_HAND_1"/>
    <property type="match status" value="2"/>
</dbReference>
<keyword evidence="1" id="KW-0479">Metal-binding</keyword>
<dbReference type="AlphaFoldDB" id="A0A8D0AEG8"/>
<dbReference type="Gene3D" id="1.20.5.170">
    <property type="match status" value="1"/>
</dbReference>
<evidence type="ECO:0000256" key="3">
    <source>
        <dbReference type="SAM" id="MobiDB-lite"/>
    </source>
</evidence>
<dbReference type="Ensembl" id="ENSSLUT00000054301.1">
    <property type="protein sequence ID" value="ENSSLUP00000052755.1"/>
    <property type="gene ID" value="ENSSLUG00000022021.1"/>
</dbReference>
<keyword evidence="2" id="KW-0106">Calcium</keyword>
<accession>A0A8D0AEG8</accession>
<dbReference type="SUPFAM" id="SSF47473">
    <property type="entry name" value="EF-hand"/>
    <property type="match status" value="2"/>
</dbReference>
<dbReference type="Pfam" id="PF12763">
    <property type="entry name" value="EH"/>
    <property type="match status" value="2"/>
</dbReference>
<feature type="compositionally biased region" description="Basic and acidic residues" evidence="3">
    <location>
        <begin position="322"/>
        <end position="332"/>
    </location>
</feature>
<dbReference type="InterPro" id="IPR000261">
    <property type="entry name" value="EH_dom"/>
</dbReference>
<keyword evidence="7" id="KW-1185">Reference proteome</keyword>